<dbReference type="STRING" id="330734.ABA45_14655"/>
<dbReference type="Gene3D" id="3.30.460.10">
    <property type="entry name" value="Beta Polymerase, domain 2"/>
    <property type="match status" value="1"/>
</dbReference>
<protein>
    <recommendedName>
        <fullName evidence="3">Nucleotidyltransferase</fullName>
    </recommendedName>
</protein>
<dbReference type="InterPro" id="IPR043519">
    <property type="entry name" value="NT_sf"/>
</dbReference>
<dbReference type="SUPFAM" id="SSF81301">
    <property type="entry name" value="Nucleotidyltransferase"/>
    <property type="match status" value="1"/>
</dbReference>
<organism evidence="1 2">
    <name type="scientific">Marinobacter psychrophilus</name>
    <dbReference type="NCBI Taxonomy" id="330734"/>
    <lineage>
        <taxon>Bacteria</taxon>
        <taxon>Pseudomonadati</taxon>
        <taxon>Pseudomonadota</taxon>
        <taxon>Gammaproteobacteria</taxon>
        <taxon>Pseudomonadales</taxon>
        <taxon>Marinobacteraceae</taxon>
        <taxon>Marinobacter</taxon>
    </lineage>
</organism>
<proteinExistence type="predicted"/>
<dbReference type="KEGG" id="mpq:ABA45_14655"/>
<dbReference type="RefSeq" id="WP_048387302.1">
    <property type="nucleotide sequence ID" value="NZ_CP011494.1"/>
</dbReference>
<reference evidence="1 2" key="1">
    <citation type="submission" date="2015-05" db="EMBL/GenBank/DDBJ databases">
        <title>Complete genome of Marinobacter psychrophilus strain 20041T isolated from sea-ice of the Canadian Basin.</title>
        <authorList>
            <person name="Song L."/>
            <person name="Ren L."/>
            <person name="Yu Y."/>
            <person name="Wang X."/>
        </authorList>
    </citation>
    <scope>NUCLEOTIDE SEQUENCE [LARGE SCALE GENOMIC DNA]</scope>
    <source>
        <strain evidence="1 2">20041</strain>
    </source>
</reference>
<sequence>MTGLEYVNGVLKKYAVDPNKAVQYHTLFLPYIMEWANGYLIDVKVSGSSAKGTAVSSGTDVDLFISLTSTTKNTLNEIYESLFSYMGGKGFTARRQNVSIGINHNLNKIDLVPGRRQNQYGNDHSLYVSKKNSWTKTNISTHIYQVSNSSRLNEIKLAKIWRNANNLDFPSFYLELIIMDALYNKTVGAIDTNFVAALSFIASNIESNSYFDPSNTNNCISDQISAVEKKRIATVAKNSASQKFWKYVVA</sequence>
<dbReference type="PATRIC" id="fig|330734.3.peg.3086"/>
<accession>A0A0H4I375</accession>
<keyword evidence="2" id="KW-1185">Reference proteome</keyword>
<name>A0A0H4I375_9GAMM</name>
<gene>
    <name evidence="1" type="ORF">ABA45_14655</name>
</gene>
<dbReference type="Proteomes" id="UP000036406">
    <property type="component" value="Chromosome"/>
</dbReference>
<dbReference type="EMBL" id="CP011494">
    <property type="protein sequence ID" value="AKO53501.1"/>
    <property type="molecule type" value="Genomic_DNA"/>
</dbReference>
<evidence type="ECO:0000313" key="1">
    <source>
        <dbReference type="EMBL" id="AKO53501.1"/>
    </source>
</evidence>
<evidence type="ECO:0008006" key="3">
    <source>
        <dbReference type="Google" id="ProtNLM"/>
    </source>
</evidence>
<evidence type="ECO:0000313" key="2">
    <source>
        <dbReference type="Proteomes" id="UP000036406"/>
    </source>
</evidence>
<dbReference type="AlphaFoldDB" id="A0A0H4I375"/>